<gene>
    <name evidence="2" type="ORF">HB776_21180</name>
</gene>
<accession>A0A7G6U357</accession>
<keyword evidence="1" id="KW-0732">Signal</keyword>
<feature type="chain" id="PRO_5028894601" description="DUF3617 family protein" evidence="1">
    <location>
        <begin position="22"/>
        <end position="164"/>
    </location>
</feature>
<proteinExistence type="predicted"/>
<evidence type="ECO:0008006" key="4">
    <source>
        <dbReference type="Google" id="ProtNLM"/>
    </source>
</evidence>
<dbReference type="Proteomes" id="UP000515291">
    <property type="component" value="Chromosome"/>
</dbReference>
<sequence length="164" mass="17497">MKRIAAGIGLAAIVFSTEALAKDLPVGRMRRATESNKEVGIGIGARWNNACKSVGIPQVQLDTAPAHGFVCLRSGLVKPSNVLFGGARHCMPMEIEGVEVVYRSRPGFDGTDTLGYTLRFPRGTKPLIVDIRIKPAAGIARKDNDPTFTRQPPGEIPSCAALVS</sequence>
<name>A0A7G6U357_9BRAD</name>
<evidence type="ECO:0000256" key="1">
    <source>
        <dbReference type="SAM" id="SignalP"/>
    </source>
</evidence>
<dbReference type="RefSeq" id="WP_184512167.1">
    <property type="nucleotide sequence ID" value="NZ_CP050292.1"/>
</dbReference>
<dbReference type="AlphaFoldDB" id="A0A7G6U357"/>
<dbReference type="EMBL" id="CP050292">
    <property type="protein sequence ID" value="QND73439.1"/>
    <property type="molecule type" value="Genomic_DNA"/>
</dbReference>
<feature type="signal peptide" evidence="1">
    <location>
        <begin position="1"/>
        <end position="21"/>
    </location>
</feature>
<dbReference type="KEGG" id="trb:HB776_21180"/>
<organism evidence="2 3">
    <name type="scientific">Tardiphaga robiniae</name>
    <dbReference type="NCBI Taxonomy" id="943830"/>
    <lineage>
        <taxon>Bacteria</taxon>
        <taxon>Pseudomonadati</taxon>
        <taxon>Pseudomonadota</taxon>
        <taxon>Alphaproteobacteria</taxon>
        <taxon>Hyphomicrobiales</taxon>
        <taxon>Nitrobacteraceae</taxon>
        <taxon>Tardiphaga</taxon>
    </lineage>
</organism>
<evidence type="ECO:0000313" key="2">
    <source>
        <dbReference type="EMBL" id="QND73439.1"/>
    </source>
</evidence>
<protein>
    <recommendedName>
        <fullName evidence="4">DUF3617 family protein</fullName>
    </recommendedName>
</protein>
<reference evidence="3" key="1">
    <citation type="journal article" date="2020" name="Mol. Plant Microbe">
        <title>Rhizobial microsymbionts of the narrowly endemic Oxytropis species growing in Kamchatka are characterized by significant genetic diversity and possess a set of genes that are associated with T3SS and T6SS secretion systems and can affect the development of symbiosis.</title>
        <authorList>
            <person name="Safronova V."/>
            <person name="Guro P."/>
            <person name="Sazanova A."/>
            <person name="Kuznetsova I."/>
            <person name="Belimov A."/>
            <person name="Yakubov V."/>
            <person name="Chirak E."/>
            <person name="Afonin A."/>
            <person name="Gogolev Y."/>
            <person name="Andronov E."/>
            <person name="Tikhonovich I."/>
        </authorList>
    </citation>
    <scope>NUCLEOTIDE SEQUENCE [LARGE SCALE GENOMIC DNA]</scope>
    <source>
        <strain evidence="3">581</strain>
    </source>
</reference>
<evidence type="ECO:0000313" key="3">
    <source>
        <dbReference type="Proteomes" id="UP000515291"/>
    </source>
</evidence>